<sequence length="207" mass="23535">MFTPIFEIDQELWTRSGSTIDIQMDAGICFALCHEWCSAQAKRDYANIELFFSTQFPAMHRLFSLQRGFNLVSDSLTQGAGYANFYAVDENLTTSMLTRDARRSAINVTVACRTQAPGIIQNLLNTCYKGDTFLLGFWGVENGENWGHVVGVSWPPNKGKAYFFDPNLGLFREEITNQLGIDTMSEIDNLYNNANINDFTLYEYRKI</sequence>
<evidence type="ECO:0000313" key="1">
    <source>
        <dbReference type="EMBL" id="SFP67639.1"/>
    </source>
</evidence>
<reference evidence="2" key="1">
    <citation type="submission" date="2016-10" db="EMBL/GenBank/DDBJ databases">
        <authorList>
            <person name="Varghese N."/>
            <person name="Submissions S."/>
        </authorList>
    </citation>
    <scope>NUCLEOTIDE SEQUENCE [LARGE SCALE GENOMIC DNA]</scope>
    <source>
        <strain evidence="2">JCM 15604</strain>
    </source>
</reference>
<keyword evidence="2" id="KW-1185">Reference proteome</keyword>
<dbReference type="EMBL" id="FOXK01000004">
    <property type="protein sequence ID" value="SFP67639.1"/>
    <property type="molecule type" value="Genomic_DNA"/>
</dbReference>
<protein>
    <submittedName>
        <fullName evidence="1">Virulence surface antigen</fullName>
    </submittedName>
</protein>
<dbReference type="Gene3D" id="3.90.70.20">
    <property type="match status" value="1"/>
</dbReference>
<name>A0A1I5SAB2_9GAMM</name>
<gene>
    <name evidence="1" type="ORF">SAMN05216177_104155</name>
</gene>
<dbReference type="Proteomes" id="UP000182025">
    <property type="component" value="Unassembled WGS sequence"/>
</dbReference>
<dbReference type="AlphaFoldDB" id="A0A1I5SAB2"/>
<organism evidence="1 2">
    <name type="scientific">Ectopseudomonas toyotomiensis</name>
    <dbReference type="NCBI Taxonomy" id="554344"/>
    <lineage>
        <taxon>Bacteria</taxon>
        <taxon>Pseudomonadati</taxon>
        <taxon>Pseudomonadota</taxon>
        <taxon>Gammaproteobacteria</taxon>
        <taxon>Pseudomonadales</taxon>
        <taxon>Pseudomonadaceae</taxon>
        <taxon>Ectopseudomonas</taxon>
    </lineage>
</organism>
<dbReference type="InterPro" id="IPR038765">
    <property type="entry name" value="Papain-like_cys_pep_sf"/>
</dbReference>
<evidence type="ECO:0000313" key="2">
    <source>
        <dbReference type="Proteomes" id="UP000182025"/>
    </source>
</evidence>
<accession>A0A1I5SAB2</accession>
<dbReference type="SUPFAM" id="SSF54001">
    <property type="entry name" value="Cysteine proteinases"/>
    <property type="match status" value="1"/>
</dbReference>
<dbReference type="RefSeq" id="WP_122983564.1">
    <property type="nucleotide sequence ID" value="NZ_FOXK01000004.1"/>
</dbReference>
<proteinExistence type="predicted"/>